<proteinExistence type="predicted"/>
<evidence type="ECO:0000313" key="1">
    <source>
        <dbReference type="EMBL" id="MCI81007.1"/>
    </source>
</evidence>
<reference evidence="1 2" key="1">
    <citation type="journal article" date="2018" name="Front. Plant Sci.">
        <title>Red Clover (Trifolium pratense) and Zigzag Clover (T. medium) - A Picture of Genomic Similarities and Differences.</title>
        <authorList>
            <person name="Dluhosova J."/>
            <person name="Istvanek J."/>
            <person name="Nedelnik J."/>
            <person name="Repkova J."/>
        </authorList>
    </citation>
    <scope>NUCLEOTIDE SEQUENCE [LARGE SCALE GENOMIC DNA]</scope>
    <source>
        <strain evidence="2">cv. 10/8</strain>
        <tissue evidence="1">Leaf</tissue>
    </source>
</reference>
<keyword evidence="2" id="KW-1185">Reference proteome</keyword>
<comment type="caution">
    <text evidence="1">The sequence shown here is derived from an EMBL/GenBank/DDBJ whole genome shotgun (WGS) entry which is preliminary data.</text>
</comment>
<feature type="non-terminal residue" evidence="1">
    <location>
        <position position="1"/>
    </location>
</feature>
<accession>A0A392UYR9</accession>
<sequence length="27" mass="3312">GGLKYKRTDPGRDMIWRDMWMRTTQVI</sequence>
<name>A0A392UYR9_9FABA</name>
<dbReference type="EMBL" id="LXQA011008446">
    <property type="protein sequence ID" value="MCI81007.1"/>
    <property type="molecule type" value="Genomic_DNA"/>
</dbReference>
<dbReference type="Proteomes" id="UP000265520">
    <property type="component" value="Unassembled WGS sequence"/>
</dbReference>
<dbReference type="AlphaFoldDB" id="A0A392UYR9"/>
<organism evidence="1 2">
    <name type="scientific">Trifolium medium</name>
    <dbReference type="NCBI Taxonomy" id="97028"/>
    <lineage>
        <taxon>Eukaryota</taxon>
        <taxon>Viridiplantae</taxon>
        <taxon>Streptophyta</taxon>
        <taxon>Embryophyta</taxon>
        <taxon>Tracheophyta</taxon>
        <taxon>Spermatophyta</taxon>
        <taxon>Magnoliopsida</taxon>
        <taxon>eudicotyledons</taxon>
        <taxon>Gunneridae</taxon>
        <taxon>Pentapetalae</taxon>
        <taxon>rosids</taxon>
        <taxon>fabids</taxon>
        <taxon>Fabales</taxon>
        <taxon>Fabaceae</taxon>
        <taxon>Papilionoideae</taxon>
        <taxon>50 kb inversion clade</taxon>
        <taxon>NPAAA clade</taxon>
        <taxon>Hologalegina</taxon>
        <taxon>IRL clade</taxon>
        <taxon>Trifolieae</taxon>
        <taxon>Trifolium</taxon>
    </lineage>
</organism>
<evidence type="ECO:0000313" key="2">
    <source>
        <dbReference type="Proteomes" id="UP000265520"/>
    </source>
</evidence>
<protein>
    <submittedName>
        <fullName evidence="1">Uncharacterized protein</fullName>
    </submittedName>
</protein>